<dbReference type="EMBL" id="OW150024">
    <property type="protein sequence ID" value="CAH2032154.1"/>
    <property type="molecule type" value="Genomic_DNA"/>
</dbReference>
<keyword evidence="2" id="KW-1185">Reference proteome</keyword>
<reference evidence="1 2" key="1">
    <citation type="submission" date="2022-03" db="EMBL/GenBank/DDBJ databases">
        <authorList>
            <person name="Koch H."/>
        </authorList>
    </citation>
    <scope>NUCLEOTIDE SEQUENCE [LARGE SCALE GENOMIC DNA]</scope>
    <source>
        <strain evidence="1 2">G1</strain>
    </source>
</reference>
<proteinExistence type="predicted"/>
<name>A0ABN8HLJ8_9BACT</name>
<dbReference type="NCBIfam" id="NF038144">
    <property type="entry name" value="PxxKW"/>
    <property type="match status" value="1"/>
</dbReference>
<accession>A0ABN8HLJ8</accession>
<organism evidence="1 2">
    <name type="scientific">Trichlorobacter ammonificans</name>
    <dbReference type="NCBI Taxonomy" id="2916410"/>
    <lineage>
        <taxon>Bacteria</taxon>
        <taxon>Pseudomonadati</taxon>
        <taxon>Thermodesulfobacteriota</taxon>
        <taxon>Desulfuromonadia</taxon>
        <taxon>Geobacterales</taxon>
        <taxon>Geobacteraceae</taxon>
        <taxon>Trichlorobacter</taxon>
    </lineage>
</organism>
<evidence type="ECO:0000313" key="1">
    <source>
        <dbReference type="EMBL" id="CAH2032154.1"/>
    </source>
</evidence>
<dbReference type="Proteomes" id="UP001295463">
    <property type="component" value="Chromosome"/>
</dbReference>
<evidence type="ECO:0000313" key="2">
    <source>
        <dbReference type="Proteomes" id="UP001295463"/>
    </source>
</evidence>
<sequence>MQCQTVLPGTECTFMAKSGCVFPDGSCQIVVENCEGCERIVSGTIGQVCSAYPAPSKKWANGICNFATHVKVELKVEDLKVNPLKASKKASGGKGGKKK</sequence>
<dbReference type="InterPro" id="IPR047766">
    <property type="entry name" value="PxxKW_fam"/>
</dbReference>
<dbReference type="RefSeq" id="WP_305732929.1">
    <property type="nucleotide sequence ID" value="NZ_OW150024.1"/>
</dbReference>
<gene>
    <name evidence="1" type="ORF">GEAMG1_2318</name>
</gene>
<dbReference type="Pfam" id="PF20657">
    <property type="entry name" value="DUF6811"/>
    <property type="match status" value="1"/>
</dbReference>
<protein>
    <submittedName>
        <fullName evidence="1">Uncharacterized protein</fullName>
    </submittedName>
</protein>